<reference evidence="7 8" key="1">
    <citation type="submission" date="2023-07" db="EMBL/GenBank/DDBJ databases">
        <title>Sequencing the genomes of 1000 actinobacteria strains.</title>
        <authorList>
            <person name="Klenk H.-P."/>
        </authorList>
    </citation>
    <scope>NUCLEOTIDE SEQUENCE [LARGE SCALE GENOMIC DNA]</scope>
    <source>
        <strain evidence="7 8">DSM 43749</strain>
    </source>
</reference>
<evidence type="ECO:0000259" key="6">
    <source>
        <dbReference type="Pfam" id="PF13649"/>
    </source>
</evidence>
<evidence type="ECO:0000313" key="7">
    <source>
        <dbReference type="EMBL" id="MDR6592864.1"/>
    </source>
</evidence>
<keyword evidence="4" id="KW-0949">S-adenosyl-L-methionine</keyword>
<dbReference type="CDD" id="cd02440">
    <property type="entry name" value="AdoMet_MTases"/>
    <property type="match status" value="1"/>
</dbReference>
<dbReference type="Proteomes" id="UP001268819">
    <property type="component" value="Unassembled WGS sequence"/>
</dbReference>
<sequence>MDRLTLSALAHTDHPISAPLGDGTVADLLDRAIPRPDAHLLDLGCGEGAWLLRALQAHDAATAVGVDISDAGFDRTHAEALRCGVADRLELVRHDVTTYRPTRRADVVLSVGAAYAFGALLPTLAAAREHLAADGVLVLGDCFWEREPSPEVRAEVEAGPQGFTDLASTVASVVADGWTPVHGHVSTLAEWDEYEWSWTGSLARWALDHPDHPDHRQALEASAAHRSAWLGGHRGVLGFVVLVLRPTPPGVGG</sequence>
<keyword evidence="3" id="KW-0808">Transferase</keyword>
<protein>
    <submittedName>
        <fullName evidence="7">SAM-dependent methyltransferase</fullName>
    </submittedName>
</protein>
<comment type="caution">
    <text evidence="7">The sequence shown here is derived from an EMBL/GenBank/DDBJ whole genome shotgun (WGS) entry which is preliminary data.</text>
</comment>
<dbReference type="SUPFAM" id="SSF53335">
    <property type="entry name" value="S-adenosyl-L-methionine-dependent methyltransferases"/>
    <property type="match status" value="1"/>
</dbReference>
<proteinExistence type="inferred from homology"/>
<dbReference type="GO" id="GO:0032259">
    <property type="term" value="P:methylation"/>
    <property type="evidence" value="ECO:0007669"/>
    <property type="project" value="UniProtKB-KW"/>
</dbReference>
<keyword evidence="8" id="KW-1185">Reference proteome</keyword>
<keyword evidence="2 7" id="KW-0489">Methyltransferase</keyword>
<dbReference type="PANTHER" id="PTHR43667">
    <property type="entry name" value="CYCLOPROPANE-FATTY-ACYL-PHOSPHOLIPID SYNTHASE"/>
    <property type="match status" value="1"/>
</dbReference>
<gene>
    <name evidence="7" type="ORF">J2S66_001248</name>
</gene>
<keyword evidence="5" id="KW-0443">Lipid metabolism</keyword>
<dbReference type="Pfam" id="PF13649">
    <property type="entry name" value="Methyltransf_25"/>
    <property type="match status" value="1"/>
</dbReference>
<evidence type="ECO:0000256" key="4">
    <source>
        <dbReference type="ARBA" id="ARBA00022691"/>
    </source>
</evidence>
<evidence type="ECO:0000313" key="8">
    <source>
        <dbReference type="Proteomes" id="UP001268819"/>
    </source>
</evidence>
<dbReference type="InterPro" id="IPR041698">
    <property type="entry name" value="Methyltransf_25"/>
</dbReference>
<dbReference type="EMBL" id="JAVDSG010000001">
    <property type="protein sequence ID" value="MDR6592864.1"/>
    <property type="molecule type" value="Genomic_DNA"/>
</dbReference>
<dbReference type="RefSeq" id="WP_310304834.1">
    <property type="nucleotide sequence ID" value="NZ_BAAAXB010000001.1"/>
</dbReference>
<evidence type="ECO:0000256" key="3">
    <source>
        <dbReference type="ARBA" id="ARBA00022679"/>
    </source>
</evidence>
<organism evidence="7 8">
    <name type="scientific">Saccharothrix longispora</name>
    <dbReference type="NCBI Taxonomy" id="33920"/>
    <lineage>
        <taxon>Bacteria</taxon>
        <taxon>Bacillati</taxon>
        <taxon>Actinomycetota</taxon>
        <taxon>Actinomycetes</taxon>
        <taxon>Pseudonocardiales</taxon>
        <taxon>Pseudonocardiaceae</taxon>
        <taxon>Saccharothrix</taxon>
    </lineage>
</organism>
<feature type="domain" description="Methyltransferase" evidence="6">
    <location>
        <begin position="41"/>
        <end position="135"/>
    </location>
</feature>
<name>A0ABU1PQE9_9PSEU</name>
<dbReference type="InterPro" id="IPR050723">
    <property type="entry name" value="CFA/CMAS"/>
</dbReference>
<comment type="similarity">
    <text evidence="1">Belongs to the CFA/CMAS family.</text>
</comment>
<dbReference type="Gene3D" id="3.40.50.150">
    <property type="entry name" value="Vaccinia Virus protein VP39"/>
    <property type="match status" value="1"/>
</dbReference>
<evidence type="ECO:0000256" key="2">
    <source>
        <dbReference type="ARBA" id="ARBA00022603"/>
    </source>
</evidence>
<dbReference type="GO" id="GO:0008168">
    <property type="term" value="F:methyltransferase activity"/>
    <property type="evidence" value="ECO:0007669"/>
    <property type="project" value="UniProtKB-KW"/>
</dbReference>
<dbReference type="InterPro" id="IPR029063">
    <property type="entry name" value="SAM-dependent_MTases_sf"/>
</dbReference>
<evidence type="ECO:0000256" key="1">
    <source>
        <dbReference type="ARBA" id="ARBA00010815"/>
    </source>
</evidence>
<evidence type="ECO:0000256" key="5">
    <source>
        <dbReference type="ARBA" id="ARBA00023098"/>
    </source>
</evidence>
<dbReference type="PANTHER" id="PTHR43667:SF1">
    <property type="entry name" value="CYCLOPROPANE-FATTY-ACYL-PHOSPHOLIPID SYNTHASE"/>
    <property type="match status" value="1"/>
</dbReference>
<accession>A0ABU1PQE9</accession>